<dbReference type="PANTHER" id="PTHR43841">
    <property type="entry name" value="3-HYDROXYACYL-THIOESTER DEHYDRATASE HTDX-RELATED"/>
    <property type="match status" value="1"/>
</dbReference>
<name>A0A1I3S0J4_9PSEU</name>
<evidence type="ECO:0000256" key="2">
    <source>
        <dbReference type="SAM" id="MobiDB-lite"/>
    </source>
</evidence>
<protein>
    <submittedName>
        <fullName evidence="4">MaoC like domain-containing protein</fullName>
    </submittedName>
</protein>
<proteinExistence type="inferred from homology"/>
<dbReference type="InterPro" id="IPR002539">
    <property type="entry name" value="MaoC-like_dom"/>
</dbReference>
<feature type="region of interest" description="Disordered" evidence="2">
    <location>
        <begin position="268"/>
        <end position="287"/>
    </location>
</feature>
<dbReference type="Gene3D" id="3.10.129.10">
    <property type="entry name" value="Hotdog Thioesterase"/>
    <property type="match status" value="1"/>
</dbReference>
<dbReference type="EMBL" id="FORP01000006">
    <property type="protein sequence ID" value="SFJ52098.1"/>
    <property type="molecule type" value="Genomic_DNA"/>
</dbReference>
<dbReference type="AlphaFoldDB" id="A0A1I3S0J4"/>
<dbReference type="InterPro" id="IPR029069">
    <property type="entry name" value="HotDog_dom_sf"/>
</dbReference>
<dbReference type="GO" id="GO:0005835">
    <property type="term" value="C:fatty acid synthase complex"/>
    <property type="evidence" value="ECO:0007669"/>
    <property type="project" value="InterPro"/>
</dbReference>
<gene>
    <name evidence="4" type="ORF">SAMN05421835_10679</name>
</gene>
<evidence type="ECO:0000313" key="5">
    <source>
        <dbReference type="Proteomes" id="UP000199025"/>
    </source>
</evidence>
<accession>A0A1I3S0J4</accession>
<evidence type="ECO:0000313" key="4">
    <source>
        <dbReference type="EMBL" id="SFJ52098.1"/>
    </source>
</evidence>
<comment type="similarity">
    <text evidence="1">Belongs to the enoyl-CoA hydratase/isomerase family.</text>
</comment>
<sequence>MVEELKAAPRLAPLYAKALLPSRGGDTLPDAEYVRRDVEFDPRHVAAYDQVCGFRFGDELPATYPHMLAFPLQMALMTRPDFPFPLLGMVHVANRITQHRPVRLGDTVSVRVWAENLRPHEKGRQFDVLSEVSTSDSVVWTEVSTYLRRGGGGEKSAPGKQLAAPSPNAIWRVPSDIGRRYAEVSGDRNPIHLHPLTAKLFGFPSAIAHGMWTKARVLAAFEGRLPDAYTVDVRFKLPVLLPAKVAFTSWQTETGWAFELWNARKPKPHLEGTISPPGATPAPRRDR</sequence>
<dbReference type="SUPFAM" id="SSF54637">
    <property type="entry name" value="Thioesterase/thiol ester dehydrase-isomerase"/>
    <property type="match status" value="2"/>
</dbReference>
<dbReference type="GO" id="GO:0006633">
    <property type="term" value="P:fatty acid biosynthetic process"/>
    <property type="evidence" value="ECO:0007669"/>
    <property type="project" value="InterPro"/>
</dbReference>
<evidence type="ECO:0000256" key="1">
    <source>
        <dbReference type="ARBA" id="ARBA00005254"/>
    </source>
</evidence>
<dbReference type="PANTHER" id="PTHR43841:SF1">
    <property type="entry name" value="3-HYDROXYACYL-THIOESTER DEHYDRATASE X"/>
    <property type="match status" value="1"/>
</dbReference>
<dbReference type="PRINTS" id="PR01483">
    <property type="entry name" value="FASYNTHASE"/>
</dbReference>
<dbReference type="InterPro" id="IPR003965">
    <property type="entry name" value="Fatty_acid_synthase"/>
</dbReference>
<dbReference type="RefSeq" id="WP_091506444.1">
    <property type="nucleotide sequence ID" value="NZ_FORP01000006.1"/>
</dbReference>
<dbReference type="STRING" id="115433.SAMN05421835_10679"/>
<dbReference type="GO" id="GO:0004312">
    <property type="term" value="F:fatty acid synthase activity"/>
    <property type="evidence" value="ECO:0007669"/>
    <property type="project" value="InterPro"/>
</dbReference>
<dbReference type="Proteomes" id="UP000199025">
    <property type="component" value="Unassembled WGS sequence"/>
</dbReference>
<dbReference type="Pfam" id="PF01575">
    <property type="entry name" value="MaoC_dehydratas"/>
    <property type="match status" value="1"/>
</dbReference>
<reference evidence="4 5" key="1">
    <citation type="submission" date="2016-10" db="EMBL/GenBank/DDBJ databases">
        <authorList>
            <person name="de Groot N.N."/>
        </authorList>
    </citation>
    <scope>NUCLEOTIDE SEQUENCE [LARGE SCALE GENOMIC DNA]</scope>
    <source>
        <strain evidence="4 5">DSM 44468</strain>
    </source>
</reference>
<organism evidence="4 5">
    <name type="scientific">Amycolatopsis sacchari</name>
    <dbReference type="NCBI Taxonomy" id="115433"/>
    <lineage>
        <taxon>Bacteria</taxon>
        <taxon>Bacillati</taxon>
        <taxon>Actinomycetota</taxon>
        <taxon>Actinomycetes</taxon>
        <taxon>Pseudonocardiales</taxon>
        <taxon>Pseudonocardiaceae</taxon>
        <taxon>Amycolatopsis</taxon>
    </lineage>
</organism>
<dbReference type="OrthoDB" id="9774179at2"/>
<evidence type="ECO:0000259" key="3">
    <source>
        <dbReference type="Pfam" id="PF01575"/>
    </source>
</evidence>
<keyword evidence="5" id="KW-1185">Reference proteome</keyword>
<feature type="domain" description="MaoC-like" evidence="3">
    <location>
        <begin position="179"/>
        <end position="255"/>
    </location>
</feature>